<dbReference type="InterPro" id="IPR042123">
    <property type="entry name" value="Zip3/RNF212-like"/>
</dbReference>
<evidence type="ECO:0000256" key="3">
    <source>
        <dbReference type="SAM" id="MobiDB-lite"/>
    </source>
</evidence>
<accession>A0A8J5NBN3</accession>
<evidence type="ECO:0000256" key="2">
    <source>
        <dbReference type="SAM" id="Coils"/>
    </source>
</evidence>
<dbReference type="GO" id="GO:0019789">
    <property type="term" value="F:SUMO transferase activity"/>
    <property type="evidence" value="ECO:0007669"/>
    <property type="project" value="InterPro"/>
</dbReference>
<organism evidence="4 5">
    <name type="scientific">Homarus americanus</name>
    <name type="common">American lobster</name>
    <dbReference type="NCBI Taxonomy" id="6706"/>
    <lineage>
        <taxon>Eukaryota</taxon>
        <taxon>Metazoa</taxon>
        <taxon>Ecdysozoa</taxon>
        <taxon>Arthropoda</taxon>
        <taxon>Crustacea</taxon>
        <taxon>Multicrustacea</taxon>
        <taxon>Malacostraca</taxon>
        <taxon>Eumalacostraca</taxon>
        <taxon>Eucarida</taxon>
        <taxon>Decapoda</taxon>
        <taxon>Pleocyemata</taxon>
        <taxon>Astacidea</taxon>
        <taxon>Nephropoidea</taxon>
        <taxon>Nephropidae</taxon>
        <taxon>Homarus</taxon>
    </lineage>
</organism>
<dbReference type="Proteomes" id="UP000747542">
    <property type="component" value="Unassembled WGS sequence"/>
</dbReference>
<feature type="region of interest" description="Disordered" evidence="3">
    <location>
        <begin position="115"/>
        <end position="138"/>
    </location>
</feature>
<evidence type="ECO:0000256" key="1">
    <source>
        <dbReference type="ARBA" id="ARBA00023254"/>
    </source>
</evidence>
<reference evidence="4" key="1">
    <citation type="journal article" date="2021" name="Sci. Adv.">
        <title>The American lobster genome reveals insights on longevity, neural, and immune adaptations.</title>
        <authorList>
            <person name="Polinski J.M."/>
            <person name="Zimin A.V."/>
            <person name="Clark K.F."/>
            <person name="Kohn A.B."/>
            <person name="Sadowski N."/>
            <person name="Timp W."/>
            <person name="Ptitsyn A."/>
            <person name="Khanna P."/>
            <person name="Romanova D.Y."/>
            <person name="Williams P."/>
            <person name="Greenwood S.J."/>
            <person name="Moroz L.L."/>
            <person name="Walt D.R."/>
            <person name="Bodnar A.G."/>
        </authorList>
    </citation>
    <scope>NUCLEOTIDE SEQUENCE</scope>
    <source>
        <strain evidence="4">GMGI-L3</strain>
    </source>
</reference>
<proteinExistence type="predicted"/>
<comment type="caution">
    <text evidence="4">The sequence shown here is derived from an EMBL/GenBank/DDBJ whole genome shotgun (WGS) entry which is preliminary data.</text>
</comment>
<keyword evidence="5" id="KW-1185">Reference proteome</keyword>
<keyword evidence="2" id="KW-0175">Coiled coil</keyword>
<keyword evidence="1" id="KW-0469">Meiosis</keyword>
<dbReference type="GO" id="GO:0016874">
    <property type="term" value="F:ligase activity"/>
    <property type="evidence" value="ECO:0007669"/>
    <property type="project" value="UniProtKB-KW"/>
</dbReference>
<dbReference type="AlphaFoldDB" id="A0A8J5NBN3"/>
<sequence length="181" mass="20165">MKPDAEMFFLEPAALLKKHYNQVNRLLEFQKDHRVRLVSFHRKVLQKYKALEKLQSSTVTHIKELEKKYAAAKNRIQELENENKKLRIMISSQGGGTGAYPVVPCSSPADLYRGTLTPKKTPPKINGSQVSPGETRISPGRLTLLKTNQGSVISSHGQSPSNMPVCTSAHAIPFTSVQFHS</sequence>
<dbReference type="GO" id="GO:0007129">
    <property type="term" value="P:homologous chromosome pairing at meiosis"/>
    <property type="evidence" value="ECO:0007669"/>
    <property type="project" value="TreeGrafter"/>
</dbReference>
<dbReference type="GO" id="GO:0016925">
    <property type="term" value="P:protein sumoylation"/>
    <property type="evidence" value="ECO:0007669"/>
    <property type="project" value="TreeGrafter"/>
</dbReference>
<feature type="coiled-coil region" evidence="2">
    <location>
        <begin position="62"/>
        <end position="89"/>
    </location>
</feature>
<gene>
    <name evidence="4" type="primary">RNF212-L</name>
    <name evidence="4" type="ORF">Hamer_G023335</name>
</gene>
<evidence type="ECO:0000313" key="4">
    <source>
        <dbReference type="EMBL" id="KAG7176484.1"/>
    </source>
</evidence>
<evidence type="ECO:0000313" key="5">
    <source>
        <dbReference type="Proteomes" id="UP000747542"/>
    </source>
</evidence>
<dbReference type="GO" id="GO:0000795">
    <property type="term" value="C:synaptonemal complex"/>
    <property type="evidence" value="ECO:0007669"/>
    <property type="project" value="InterPro"/>
</dbReference>
<dbReference type="EMBL" id="JAHLQT010003299">
    <property type="protein sequence ID" value="KAG7176484.1"/>
    <property type="molecule type" value="Genomic_DNA"/>
</dbReference>
<dbReference type="PANTHER" id="PTHR22663:SF17">
    <property type="entry name" value="RING FINGER PROTEIN NARYA-RELATED"/>
    <property type="match status" value="1"/>
</dbReference>
<dbReference type="PANTHER" id="PTHR22663">
    <property type="entry name" value="RING FINGER PROTEIN NARYA-RELATED"/>
    <property type="match status" value="1"/>
</dbReference>
<name>A0A8J5NBN3_HOMAM</name>
<dbReference type="GO" id="GO:0007131">
    <property type="term" value="P:reciprocal meiotic recombination"/>
    <property type="evidence" value="ECO:0007669"/>
    <property type="project" value="InterPro"/>
</dbReference>
<protein>
    <submittedName>
        <fullName evidence="4">E3 SUMO-protein ligase RNF212-like</fullName>
    </submittedName>
</protein>
<keyword evidence="4" id="KW-0436">Ligase</keyword>